<feature type="domain" description="Peptidase A2" evidence="3">
    <location>
        <begin position="40"/>
        <end position="124"/>
    </location>
</feature>
<accession>A0A3R9WNY0</accession>
<reference evidence="4 5" key="1">
    <citation type="submission" date="2018-12" db="EMBL/GenBank/DDBJ databases">
        <title>Sphingomonas sp. HMF7854 Genome sequencing and assembly.</title>
        <authorList>
            <person name="Cha I."/>
            <person name="Kang H."/>
            <person name="Kim H."/>
            <person name="Kang J."/>
            <person name="Joh K."/>
        </authorList>
    </citation>
    <scope>NUCLEOTIDE SEQUENCE [LARGE SCALE GENOMIC DNA]</scope>
    <source>
        <strain evidence="4 5">HMF7854</strain>
    </source>
</reference>
<dbReference type="InterPro" id="IPR001995">
    <property type="entry name" value="Peptidase_A2_cat"/>
</dbReference>
<evidence type="ECO:0000256" key="2">
    <source>
        <dbReference type="SAM" id="SignalP"/>
    </source>
</evidence>
<evidence type="ECO:0000313" key="4">
    <source>
        <dbReference type="EMBL" id="RST30863.1"/>
    </source>
</evidence>
<dbReference type="InterPro" id="IPR001969">
    <property type="entry name" value="Aspartic_peptidase_AS"/>
</dbReference>
<feature type="chain" id="PRO_5018716582" description="Peptidase A2 domain-containing protein" evidence="2">
    <location>
        <begin position="20"/>
        <end position="276"/>
    </location>
</feature>
<protein>
    <recommendedName>
        <fullName evidence="3">Peptidase A2 domain-containing protein</fullName>
    </recommendedName>
</protein>
<dbReference type="Proteomes" id="UP000274661">
    <property type="component" value="Unassembled WGS sequence"/>
</dbReference>
<name>A0A3R9WNY0_9SPHN</name>
<keyword evidence="1" id="KW-0378">Hydrolase</keyword>
<dbReference type="EMBL" id="RWJF01000001">
    <property type="protein sequence ID" value="RST30863.1"/>
    <property type="molecule type" value="Genomic_DNA"/>
</dbReference>
<keyword evidence="5" id="KW-1185">Reference proteome</keyword>
<dbReference type="PROSITE" id="PS00141">
    <property type="entry name" value="ASP_PROTEASE"/>
    <property type="match status" value="1"/>
</dbReference>
<sequence>MTRSAVLSVALALATPAAAEPLRLVNGRLFIDAKVNGVKTEALLDSGAEATLVDPLFAARAAIAPGEALTIKGAGGTQPAHLASGVTVEALGQRLARLDVVLVDLGSIRWLVGHPTRVVIGRELFDAAPVEVNIAARTVRALVPGAAGRGVAQALTPHAGIEALAVTVNGVSAAAELDFGNGTEVKVSRTMADRLKPKRLGRVEGGGIGGRISRERVSLAELRIGGRTFRDVPAQVDPLPNAGELNIGTSILRHFIVTADFGHHRVWLQPLAREKK</sequence>
<dbReference type="AlphaFoldDB" id="A0A3R9WNY0"/>
<feature type="signal peptide" evidence="2">
    <location>
        <begin position="1"/>
        <end position="19"/>
    </location>
</feature>
<dbReference type="PROSITE" id="PS50175">
    <property type="entry name" value="ASP_PROT_RETROV"/>
    <property type="match status" value="1"/>
</dbReference>
<dbReference type="RefSeq" id="WP_126718697.1">
    <property type="nucleotide sequence ID" value="NZ_RWJF01000001.1"/>
</dbReference>
<comment type="caution">
    <text evidence="4">The sequence shown here is derived from an EMBL/GenBank/DDBJ whole genome shotgun (WGS) entry which is preliminary data.</text>
</comment>
<dbReference type="SUPFAM" id="SSF50630">
    <property type="entry name" value="Acid proteases"/>
    <property type="match status" value="1"/>
</dbReference>
<dbReference type="GO" id="GO:0006508">
    <property type="term" value="P:proteolysis"/>
    <property type="evidence" value="ECO:0007669"/>
    <property type="project" value="InterPro"/>
</dbReference>
<proteinExistence type="predicted"/>
<dbReference type="GO" id="GO:0004190">
    <property type="term" value="F:aspartic-type endopeptidase activity"/>
    <property type="evidence" value="ECO:0007669"/>
    <property type="project" value="InterPro"/>
</dbReference>
<keyword evidence="2" id="KW-0732">Signal</keyword>
<organism evidence="4 5">
    <name type="scientific">Sphingomonas ginkgonis</name>
    <dbReference type="NCBI Taxonomy" id="2315330"/>
    <lineage>
        <taxon>Bacteria</taxon>
        <taxon>Pseudomonadati</taxon>
        <taxon>Pseudomonadota</taxon>
        <taxon>Alphaproteobacteria</taxon>
        <taxon>Sphingomonadales</taxon>
        <taxon>Sphingomonadaceae</taxon>
        <taxon>Sphingomonas</taxon>
    </lineage>
</organism>
<dbReference type="InterPro" id="IPR021109">
    <property type="entry name" value="Peptidase_aspartic_dom_sf"/>
</dbReference>
<dbReference type="Pfam" id="PF13650">
    <property type="entry name" value="Asp_protease_2"/>
    <property type="match status" value="2"/>
</dbReference>
<evidence type="ECO:0000259" key="3">
    <source>
        <dbReference type="PROSITE" id="PS50175"/>
    </source>
</evidence>
<evidence type="ECO:0000313" key="5">
    <source>
        <dbReference type="Proteomes" id="UP000274661"/>
    </source>
</evidence>
<dbReference type="Gene3D" id="2.40.70.10">
    <property type="entry name" value="Acid Proteases"/>
    <property type="match status" value="2"/>
</dbReference>
<evidence type="ECO:0000256" key="1">
    <source>
        <dbReference type="ARBA" id="ARBA00022801"/>
    </source>
</evidence>
<dbReference type="OrthoDB" id="7547925at2"/>
<gene>
    <name evidence="4" type="ORF">HMF7854_08430</name>
</gene>